<dbReference type="SMART" id="SM00181">
    <property type="entry name" value="EGF"/>
    <property type="match status" value="4"/>
</dbReference>
<gene>
    <name evidence="13" type="ORF">P5673_027276</name>
</gene>
<keyword evidence="9" id="KW-0472">Membrane</keyword>
<dbReference type="EMBL" id="JARQWQ010000093">
    <property type="protein sequence ID" value="KAK2551845.1"/>
    <property type="molecule type" value="Genomic_DNA"/>
</dbReference>
<comment type="caution">
    <text evidence="5">Lacks conserved residue(s) required for the propagation of feature annotation.</text>
</comment>
<feature type="disulfide bond" evidence="6">
    <location>
        <begin position="4526"/>
        <end position="4541"/>
    </location>
</feature>
<dbReference type="InterPro" id="IPR036055">
    <property type="entry name" value="LDL_receptor-like_sf"/>
</dbReference>
<feature type="disulfide bond" evidence="6">
    <location>
        <begin position="3077"/>
        <end position="3092"/>
    </location>
</feature>
<sequence>MEQDRQRYQHLECCSGHHPKSFRIPGQYVFIETSAPRQLGDNAYLLSQPFDPAPSGRCLKFWHHMRGASIGTLNVYLHTGNFSAMQLLWQRKGNKGSTWMLGQTPITSSVKYQVVFEGIRGNSYTGDIALDDISFTVGAANCIQRPYDSLPPGVTTSAPTLSTSSSVAPTTIGNIGNDCNFDVGICKWTFASYGQFNWTRHQGSTASSGTGPKYDHTRGNSGQGYYMYIETSVPRKPNDTAGLVSPKVQKVGSFACVIFWYHMFGPHINQLNVYFKDGSKAKTLMWQKIGSQADEWRQGLLQLSPSQGSYQVIFEGVRGTSYQGDISLDDISFQNNKCPSSTDCTFEYFLGSISNTCGWTQDGSDDFDWTRTSGGTPSHATGPSADHTYGTSQGYYMHIETSFPRRRGDKARLISRVYRPVRGGQCFQFWYHMYGSDIDTLNVYIKTGSNISIPVWSRSGNRGDLWKISQVPVTTTVNFNIVIEGIAGRSYRGDIAIDDLKLIKNPCPLPGDCDFESGMCTYDNTQTEDQFDWLRNAGATSSWRTGPSVDHTLGTGFGVRGRGVSGDIAIDDITFATTRCSLVPSLAVPPTPPPITPPPVINNCTFEGGFCSWKNLRGDNFDWTRSRGATSSWSTGPTTDHTLGTRAGYYVYIETSFPRRPKDKAWLQSGLIQPTTVTNGRCLKFWYHMWGSHVDTLNVYRKVGSSPNVRIWFRRGTQGNKWRFAQVNLLSNQPFYVIFEGVRGLSYQGDIALDDLDIADGPCPPLTVCDFETDMCKWTNIAIGDQFDWKRDSGGTPSAGTGPSRDHTTGTRNGMYMYIETSLPRRQGDKAYFISPRYDAAPNGKCFKFWYHMYGRHIGKLNIYVKAGPALGAMVWNETGNQGNFWLHGKAPVKISTRFQIVIEGIRGASYAGDIALDDFSLDDSPCPPEGSCDFEEKSFCSWLNVPNGNKSLGLDDFDWTLGSGSTPSLQTGPSTDHTTGSSLGTYAFIETSSPRRTGHIARIRSKTFSATNGKCMSWWFHMYGSSVASLNVYIKKGGGPESLLWNTKGNQGNVWKKTEVTITSKSVFQIIFEGVKGAGYQGDIAIDDIDFADKYCVGLCSSVNPQQRVDCSGGLGISKTTCVNLRRCCWDDSVPNVPVCFYHPSACASVIPANRRTCGFSGISSSQCRTRGCCWDNSLSNVPWCFHGPAKPTDFPTQPPPPTTLPPSKWDCTFESGFCNWNNSQEDDFNWSRQSGGSPSIGTGPTSDHTTGSLRGYYVYIETSSVSANDTAVLESAMVPATIRKPSGMICLQFWYHMHGQHVDTLNVFVKPGNQLPSSPTWTKSGTQGTQWRLGQVAVSSRTPFQEYAEKDIKEILLWMIFVSWMEHAHLHVNVILSRQTFATSHKIRVTSLTGPGEAETQYLLEQDPHMTTPTKLLRVVFEGIRGRGGRGDIAIDDIIVKDQPCPPPGSCDFESGWCAYQNDLTGDDFDWERNTGRTSSTGTGPSVDHTTGSPQGHYVYIESSYPRTKGDVARLTSDLFEVSKGYAWCLSFWYHMYGNSVGSLSVKMTIYPFRKNRPYTRLLWTQQLNHGDVWLTDTVQINSPDDFEIVFEAVVGSSYDADIAIDDIVVTAGVCPSPKPTVAPNPCAVRCKSNNKCVSSTQLCDFVSDCGRGDNSDEKNCGACTFEQGLCGWNDTSKGAFKWNKDRGGTPSSNTGPIIDHTLGTALGYYMYVEASQGRRWDMAQLESPWLKQSASTCVVSFWYHMYGKGIGTLYGYIKVGLTYTRLFQQSGNKGNNWLQGKLYVGRRFAPFKIIFEAERSYNVFGDVAVDDVSFVNCTLPPIVSSCGQQHRCIRGSCIDRGRVCDYTDDCGDNSDERNCYNFKYRCSFEKSLCQWTQLKDEEFDWTRNQGVTASYNTGPMKGDKARLASGFITTPGDDSCKLRLYFHMFGSGIGSLNVYTRPCNGCAETLVYTRSGNLGNFWERAEVALLSRVPFQVIIESVRGVSYLGDIAIDDLSMTSFCQSYRGPLPTAPPPTTAISTPPPCPGFKFKCSNGLCIDTLNVCNYRDDCGDGSDEVNCGSCSFEPGLCGYQDVSLSLYQWSRNRGTTIVPGTGPSVDHTCGFYAYVHSGAGSFFDDAILQSRNMTKTGPGCVVSFYYHMYSALSAGFTGTLYLKLKYKGTTSNLFEVYGNNGDKWKRAEVGLGSLDAGFSIQFVASKFVTAADIAVDDVTFQGCALPPIRSCISGEYRCTRGSCVLPSQICDFSDDCGDMSDENPSTCASYKERCNFEQDLCSWTQDTDDDFDWTKDSGGTPSSWTGPGRDHTKGSSKGFYMYIETSSPRKSNESARMSSMTFRPSSRNDSCYMRFWYHMFGKDVDTLSIKLRISMIGPLIPLWNRTGVVSFSSSADANRVIVLCLFGLFLSIYCFQRDNVTLFLKTLYTTAGEQGDMWRRAEIHLASNVNFQVVIEGLSGPGYQGDIAIDDVSFTPNCRPDSTASISTTIPTGSPIPGCQPGKFKCANGGNCISVSKVCNFYRDCPGGSDETNCPATCPFQNNFCKWQNAKSVDHYDWVRNKGQTPSRFTGPSVDHTTNSSAGYYIYTEVSNRTGFFADAHLVSPLFRQAGKNCQFKFWYHMFGPNIGFLQVFYRRNSRDQQLFSVFGNKGNKWNQGTVDIPKCANDFRIVIMAKHYSGGALGDIAVDDVSFEHCAESPPSQTCSGLSVFRCQSGHCIAMSGKCDFEPDCCDGSEETNIVCAKYNRCNFEAGLCDWTQLANDTFNWRMQSGRTGSHRTGPSFDHTTRSRNVLWTKSGDQGDKWTRATVSISVSQNFQVLIEGVVGSSYRGDIAIDDISFTPDCVVGGTIPGLPTPTPTPTQPSCFNCRDGSACVNISKTCDFHNDCADKSDEGADLCGWPCDFQRGTCSWTNSNRDNFDWTRHKGCTGSINTGPCYDADNRTSGYYMYIETSTGLIGNKAVLVSPRYQQAYSTAQLSFWYHMYGRTIGRLSVYLNDGINRTRMWTLYGNQGYKWYQTFISLGRRRTPFTIEFEALRGSSWSGDIAIDSISMNNYALTYCSGQLPPTKWRCRNGACVDANALCDFSDDCGDNSDEQSCSNYFSRCTFENGLCDWFQGRGDEIDWIRNKGQTPSFSTGPSRDHTLGTVEGYYLYMEATGQKFGDRARLASNNLIGKCNLRMFYHMHGIHVNSLVVYMRTKLNGPLRVVANMSGSVGDNWIRSEVNVTNGDQPFQIVIEGVRGRGYRGDIAIDDLSIAMKPSCQQFFASLPWLGSTVKPITTVAPNNCVLPQVPCVSDGKCISSSQVCDFNLDCADASDERSCPHMCTFESDQCGWVNTVKDNFDWSRKRGRTPSFGTGPSVDHTTGTNQGYYMYIETSYGRIGDRARLISPQFKKSHSNCKMVFWYHMYGSSIGSLSVYLNVSSNTKLWWRKYGVRGRSYSGDIAIDDIKFVDCALPPVARSCPSQFTCARNSCVSNDYVCDFNDDCGDGSDETLCGAYTTRCDFSRGSCDWTQSNEDDFNWLRRKDHTSQTGYYMYIETSWPRRYGDKAWLVSRNFQEMTPGSESCKLRFFYHMFGDSAESLNVYIRTYRNGSAQQRVWGVKGSQGAIWNRAVITLSSRKNFQFSGNLPVAPPISPTSNPATTKPHQCTTAEFNCVNQGSGACIPSTQVCNFQPNCNDGLDEQNCAKTKCSFDGGDFCNWYVNNPTRTRRAVAYTWLAQQGATGSSGTGPTKDHTTGTLSGWYIYAESSGGSADDRAPLTTPLIGQTGPECTLLFWYHMFGVSVGTLSVKLSFLDGTQSVIWSKSGSQGNRWRQSKLMIGSRQLFKVIFEARRSNGYKGDIALDDIEFLNCLPLDLTKKCTADEFQCARGGCIPKTSVCDFKADCMVGDVSDESSCSAYRSGQCDFEHGLCLYSQSSDDKFDWTVKTGGTFSYNTGPTIDHTTKSKKGHYMYIETSWPRRNGDNARFNSPILKSTSSNCYLRFFYHMKGNHIGNLSVFSRTGYSVGDLSGPLLNITGAQGDFWNRTMVKAPVSSNDFQFVIEGVRGIGYQGDIAIDDVSLTPGCQICTDCTLPGQPTSTPFGFHTRPTGTPCSLQQYVCKNLRCVDKAQICNFKDDCGDNSDELPCGSNCTFEGDCYKGWRQSTGSDNFNWRRKNGKTPSVGTGPTNDHTFGNQNGYYMYIETSNASPGDKAELASYRYFASSPNCRMSLWYHMFGTGVGSLEIKLKKSDGTYEILGNALSGSQGNAWKKYTLNIGANKNFEILIVAARGRNWQGDIAIDDISFTDNCFVDLNRTCTPNEVKCRTSGHCVAEQRVCDHVKDCNDGTDEDALICSNRTASCDFSVNWCLWENYWYDDFNWLRASAIGTPNTGPRADHTTGKGYFLYIDSSKPRQLFDKARLVHPNVFPSGRGVCTLRFYYNMYGSQNMGYLNVYLVYSGYSQWTQVWRTRGDPANRLWVRAEIQLNSQSSFRVGFEGIVGGGDKTDIALDDISFSAGCYKGGSPPLPTGSARCSKVQFYCKADDLCINIHWKCDGEKDCTDGADEMLCPSPTKQPTPPPGLTHPANCNFESGFCLWRSATFADMKWLRNRGQTPSRQTGPDGDHTTGKGYYVYAEATGHYMNQFGELLGPNMMPSSTCKVYFCYLMHGKDMGTLNVYQRFPSDKKPDQTQKRKWSQSLDFGKKWRCVYVPLPSTRQFSVVFEAIRGKGYRSDIALDDIKFVNCAKLGPTQKPTPAPRGTILDEDFEDCISCWMNEKNGHDQMDWVIGRGETSSLNTGPSYDHTRKTIYGRYIYIDVYSASHIQGWVHADLESRLMVVQRRCYMTFWYHMYGAGTGSLWIVAYVYDDPKNLNDWREVSLWYSYGNQGNKWTSGKVNLFNHLTASKTSRVVISGIRGSDYTGDIAIDDIKFHNCDFKDDKTPCGKVQPQEIVLLKVVSVIGTTQLSMICHGYYVHIEASWYTRGSVAILEGPYTLPTQNCEMKFYYHMFGGDCGSLLVYINSGDSVKLVFNKTGEQGKDWLGASVQLKSDYAFRIHITATRGSSYKGDIAIDDISFKGQCQFTSNAALRYGDKLLTTGCADGGREGFFSHPSVAGCKGSWGRPKSLRAKPTSGAKCGDDIGLWGRSCSQPAELCATGWHICGSYGIREIVNRTNGIDCQEAGYGKFSAGINHCMQNNGGGDGCKRVVTDIDYGGATRYSASADDLEGCSFISSDNAGGIMCCKDDATTPTPAPTMPPVPGSCNFETGLCGWIVDSSTALSFVLGQGETVTQNTGPRYDNTKKDMTGTYLYMPAVNGKPKDIARVSHHFSNVTQSYCQLNFFYHMYGAGMGILRVFVEPDGGGKKQTTSFTIIFEAQKGPTSASDIAIDDISFTPCTHVKPGKCNRDQFRCLNGECVKSIFVCDGIADCADHSDEGSVAECPNANCGNLQIYCPADKKCLNKTLQCNNKVDCSDGSDEFHCQCTKEYCINGRCQLDALHRPGCVCNDNYAGRRCEQCTNCKCETNQIQCKVGKWFCAEKSEVCGKQVDCGLSAPKFVNLCNACTDDYCLNGGTCAKDTQGNPLCRCPPKYTGKRCEKLACPQLQVPCQKTCVNITDFCDNKMSCGYTATEVQNYCGGCSTSAYCDNKGECIFDEAGFQVCICPFAFTGRRCQTKISDPSNCTSRRPPLLPCSGYCAAKDAICNGTQSCGYPGNQINFSCGVCFDQHCLNGGTCYLKEDSTRACKCVGGLSGERCEIKPLPTPGRQKGTPPKSKSSMYIGIGVAAGIILIVVVLVIAYFVMKNKKKGKEIELAEGVGNPVYDSFNEGEQLEDFQMSDVDTNMFSATDDAFGISSDQGGGLSFHVMVLPQNLSLEISAEVSSFSLLYNADWMLQII</sequence>
<evidence type="ECO:0000259" key="12">
    <source>
        <dbReference type="PROSITE" id="PS51448"/>
    </source>
</evidence>
<feature type="disulfide bond" evidence="6">
    <location>
        <begin position="2233"/>
        <end position="2251"/>
    </location>
</feature>
<feature type="domain" description="MAM" evidence="11">
    <location>
        <begin position="2740"/>
        <end position="2780"/>
    </location>
</feature>
<dbReference type="PROSITE" id="PS50060">
    <property type="entry name" value="MAM_2"/>
    <property type="match status" value="28"/>
</dbReference>
<dbReference type="PROSITE" id="PS00025">
    <property type="entry name" value="P_TREFOIL_1"/>
    <property type="match status" value="1"/>
</dbReference>
<dbReference type="PRINTS" id="PR00261">
    <property type="entry name" value="LDLRECEPTOR"/>
</dbReference>
<dbReference type="Gene3D" id="4.10.400.10">
    <property type="entry name" value="Low-density Lipoprotein Receptor"/>
    <property type="match status" value="17"/>
</dbReference>
<feature type="domain" description="MAM" evidence="11">
    <location>
        <begin position="2894"/>
        <end position="3056"/>
    </location>
</feature>
<dbReference type="InterPro" id="IPR051560">
    <property type="entry name" value="MAM_domain-containing"/>
</dbReference>
<feature type="domain" description="MAM" evidence="11">
    <location>
        <begin position="2063"/>
        <end position="2220"/>
    </location>
</feature>
<evidence type="ECO:0000256" key="8">
    <source>
        <dbReference type="SAM" id="MobiDB-lite"/>
    </source>
</evidence>
<feature type="domain" description="EGF-like" evidence="10">
    <location>
        <begin position="5606"/>
        <end position="5642"/>
    </location>
</feature>
<feature type="disulfide bond" evidence="6">
    <location>
        <begin position="3462"/>
        <end position="3480"/>
    </location>
</feature>
<feature type="disulfide bond" evidence="6">
    <location>
        <begin position="2047"/>
        <end position="2062"/>
    </location>
</feature>
<feature type="domain" description="MAM" evidence="11">
    <location>
        <begin position="931"/>
        <end position="1099"/>
    </location>
</feature>
<feature type="disulfide bond" evidence="6">
    <location>
        <begin position="1835"/>
        <end position="1853"/>
    </location>
</feature>
<feature type="disulfide bond" evidence="6">
    <location>
        <begin position="3854"/>
        <end position="3866"/>
    </location>
</feature>
<keyword evidence="5" id="KW-0245">EGF-like domain</keyword>
<feature type="domain" description="MAM" evidence="11">
    <location>
        <begin position="1451"/>
        <end position="1619"/>
    </location>
</feature>
<feature type="region of interest" description="Disordered" evidence="8">
    <location>
        <begin position="789"/>
        <end position="809"/>
    </location>
</feature>
<proteinExistence type="predicted"/>
<evidence type="ECO:0000256" key="9">
    <source>
        <dbReference type="SAM" id="Phobius"/>
    </source>
</evidence>
<dbReference type="FunFam" id="2.60.120.200:FF:000182">
    <property type="entry name" value="MAM and LDL-receptor class A domain-containing protein 1"/>
    <property type="match status" value="3"/>
</dbReference>
<feature type="domain" description="MAM" evidence="11">
    <location>
        <begin position="3896"/>
        <end position="4063"/>
    </location>
</feature>
<reference evidence="13" key="2">
    <citation type="journal article" date="2023" name="Science">
        <title>Genomic signatures of disease resistance in endangered staghorn corals.</title>
        <authorList>
            <person name="Vollmer S.V."/>
            <person name="Selwyn J.D."/>
            <person name="Despard B.A."/>
            <person name="Roesel C.L."/>
        </authorList>
    </citation>
    <scope>NUCLEOTIDE SEQUENCE</scope>
    <source>
        <strain evidence="13">K2</strain>
    </source>
</reference>
<feature type="disulfide bond" evidence="6">
    <location>
        <begin position="2514"/>
        <end position="2529"/>
    </location>
</feature>
<feature type="disulfide bond" evidence="6">
    <location>
        <begin position="4093"/>
        <end position="4111"/>
    </location>
</feature>
<dbReference type="InterPro" id="IPR000998">
    <property type="entry name" value="MAM_dom"/>
</dbReference>
<feature type="domain" description="MAM" evidence="11">
    <location>
        <begin position="3682"/>
        <end position="3847"/>
    </location>
</feature>
<feature type="compositionally biased region" description="Low complexity" evidence="8">
    <location>
        <begin position="1478"/>
        <end position="1488"/>
    </location>
</feature>
<feature type="domain" description="MAM" evidence="11">
    <location>
        <begin position="4558"/>
        <end position="4718"/>
    </location>
</feature>
<dbReference type="CDD" id="cd06263">
    <property type="entry name" value="MAM"/>
    <property type="match status" value="26"/>
</dbReference>
<dbReference type="SMART" id="SM00137">
    <property type="entry name" value="MAM"/>
    <property type="match status" value="26"/>
</dbReference>
<dbReference type="GO" id="GO:0005576">
    <property type="term" value="C:extracellular region"/>
    <property type="evidence" value="ECO:0007669"/>
    <property type="project" value="UniProtKB-SubCell"/>
</dbReference>
<comment type="subcellular location">
    <subcellularLocation>
        <location evidence="1">Secreted</location>
    </subcellularLocation>
</comment>
<evidence type="ECO:0000313" key="14">
    <source>
        <dbReference type="Proteomes" id="UP001249851"/>
    </source>
</evidence>
<dbReference type="InterPro" id="IPR000519">
    <property type="entry name" value="P_trefoil_dom"/>
</dbReference>
<evidence type="ECO:0000259" key="10">
    <source>
        <dbReference type="PROSITE" id="PS50026"/>
    </source>
</evidence>
<feature type="disulfide bond" evidence="6">
    <location>
        <begin position="3065"/>
        <end position="3083"/>
    </location>
</feature>
<feature type="disulfide bond" evidence="6">
    <location>
        <begin position="4105"/>
        <end position="4120"/>
    </location>
</feature>
<evidence type="ECO:0000313" key="13">
    <source>
        <dbReference type="EMBL" id="KAK2551845.1"/>
    </source>
</evidence>
<feature type="domain" description="EGF-like" evidence="10">
    <location>
        <begin position="5531"/>
        <end position="5566"/>
    </location>
</feature>
<feature type="region of interest" description="Disordered" evidence="8">
    <location>
        <begin position="4142"/>
        <end position="4161"/>
    </location>
</feature>
<feature type="disulfide bond" evidence="5">
    <location>
        <begin position="5715"/>
        <end position="5724"/>
    </location>
</feature>
<dbReference type="CDD" id="cd00054">
    <property type="entry name" value="EGF_CA"/>
    <property type="match status" value="1"/>
</dbReference>
<dbReference type="Proteomes" id="UP001249851">
    <property type="component" value="Unassembled WGS sequence"/>
</dbReference>
<dbReference type="Pfam" id="PF00629">
    <property type="entry name" value="MAM"/>
    <property type="match status" value="27"/>
</dbReference>
<dbReference type="Gene3D" id="4.10.110.10">
    <property type="entry name" value="Spasmolytic Protein, domain 1"/>
    <property type="match status" value="2"/>
</dbReference>
<feature type="disulfide bond" evidence="6">
    <location>
        <begin position="5374"/>
        <end position="5386"/>
    </location>
</feature>
<feature type="domain" description="P-type" evidence="12">
    <location>
        <begin position="1146"/>
        <end position="1190"/>
    </location>
</feature>
<feature type="domain" description="MAM" evidence="11">
    <location>
        <begin position="1664"/>
        <end position="1822"/>
    </location>
</feature>
<feature type="disulfide bond" evidence="6">
    <location>
        <begin position="3300"/>
        <end position="3315"/>
    </location>
</feature>
<dbReference type="Gene3D" id="2.60.120.200">
    <property type="match status" value="28"/>
</dbReference>
<dbReference type="PROSITE" id="PS00022">
    <property type="entry name" value="EGF_1"/>
    <property type="match status" value="4"/>
</dbReference>
<evidence type="ECO:0000256" key="7">
    <source>
        <dbReference type="PROSITE-ProRule" id="PRU00779"/>
    </source>
</evidence>
<dbReference type="SUPFAM" id="SSF57492">
    <property type="entry name" value="Trefoil"/>
    <property type="match status" value="2"/>
</dbReference>
<feature type="domain" description="MAM" evidence="11">
    <location>
        <begin position="2267"/>
        <end position="2475"/>
    </location>
</feature>
<feature type="domain" description="MAM" evidence="11">
    <location>
        <begin position="511"/>
        <end position="557"/>
    </location>
</feature>
<feature type="disulfide bond" evidence="6">
    <location>
        <begin position="1847"/>
        <end position="1862"/>
    </location>
</feature>
<evidence type="ECO:0000256" key="6">
    <source>
        <dbReference type="PROSITE-ProRule" id="PRU00124"/>
    </source>
</evidence>
<evidence type="ECO:0000256" key="1">
    <source>
        <dbReference type="ARBA" id="ARBA00004613"/>
    </source>
</evidence>
<feature type="domain" description="MAM" evidence="11">
    <location>
        <begin position="4734"/>
        <end position="4907"/>
    </location>
</feature>
<dbReference type="PRINTS" id="PR00680">
    <property type="entry name" value="PTREFOIL"/>
</dbReference>
<feature type="domain" description="MAM" evidence="11">
    <location>
        <begin position="4332"/>
        <end position="4493"/>
    </location>
</feature>
<feature type="disulfide bond" evidence="6">
    <location>
        <begin position="3474"/>
        <end position="3489"/>
    </location>
</feature>
<evidence type="ECO:0000259" key="11">
    <source>
        <dbReference type="PROSITE" id="PS50060"/>
    </source>
</evidence>
<evidence type="ECO:0000256" key="4">
    <source>
        <dbReference type="ARBA" id="ARBA00023157"/>
    </source>
</evidence>
<dbReference type="Pfam" id="PF00057">
    <property type="entry name" value="Ldl_recept_a"/>
    <property type="match status" value="10"/>
</dbReference>
<dbReference type="Gene3D" id="2.10.25.10">
    <property type="entry name" value="Laminin"/>
    <property type="match status" value="2"/>
</dbReference>
<feature type="disulfide bond" evidence="6">
    <location>
        <begin position="2028"/>
        <end position="2040"/>
    </location>
</feature>
<organism evidence="13 14">
    <name type="scientific">Acropora cervicornis</name>
    <name type="common">Staghorn coral</name>
    <dbReference type="NCBI Taxonomy" id="6130"/>
    <lineage>
        <taxon>Eukaryota</taxon>
        <taxon>Metazoa</taxon>
        <taxon>Cnidaria</taxon>
        <taxon>Anthozoa</taxon>
        <taxon>Hexacorallia</taxon>
        <taxon>Scleractinia</taxon>
        <taxon>Astrocoeniina</taxon>
        <taxon>Acroporidae</taxon>
        <taxon>Acropora</taxon>
    </lineage>
</organism>
<reference evidence="13" key="1">
    <citation type="journal article" date="2023" name="G3 (Bethesda)">
        <title>Whole genome assembly and annotation of the endangered Caribbean coral Acropora cervicornis.</title>
        <authorList>
            <person name="Selwyn J.D."/>
            <person name="Vollmer S.V."/>
        </authorList>
    </citation>
    <scope>NUCLEOTIDE SEQUENCE</scope>
    <source>
        <strain evidence="13">K2</strain>
    </source>
</reference>
<feature type="disulfide bond" evidence="6">
    <location>
        <begin position="2707"/>
        <end position="2725"/>
    </location>
</feature>
<dbReference type="SUPFAM" id="SSF57196">
    <property type="entry name" value="EGF/Laminin"/>
    <property type="match status" value="2"/>
</dbReference>
<keyword evidence="4 5" id="KW-1015">Disulfide bond</keyword>
<dbReference type="SMART" id="SM00192">
    <property type="entry name" value="LDLa"/>
    <property type="match status" value="17"/>
</dbReference>
<keyword evidence="14" id="KW-1185">Reference proteome</keyword>
<keyword evidence="9" id="KW-0812">Transmembrane</keyword>
<dbReference type="PROSITE" id="PS00740">
    <property type="entry name" value="MAM_1"/>
    <property type="match status" value="1"/>
</dbReference>
<dbReference type="InterPro" id="IPR017994">
    <property type="entry name" value="P_trefoil_chordata"/>
</dbReference>
<feature type="disulfide bond" evidence="5">
    <location>
        <begin position="5556"/>
        <end position="5565"/>
    </location>
</feature>
<dbReference type="CDD" id="cd00111">
    <property type="entry name" value="Trefoil"/>
    <property type="match status" value="2"/>
</dbReference>
<feature type="disulfide bond" evidence="6">
    <location>
        <begin position="3664"/>
        <end position="3679"/>
    </location>
</feature>
<keyword evidence="3" id="KW-0677">Repeat</keyword>
<dbReference type="PANTHER" id="PTHR23282:SF101">
    <property type="entry name" value="MAM DOMAIN-CONTAINING PROTEIN"/>
    <property type="match status" value="1"/>
</dbReference>
<dbReference type="PROSITE" id="PS01209">
    <property type="entry name" value="LDLRA_1"/>
    <property type="match status" value="11"/>
</dbReference>
<evidence type="ECO:0000256" key="3">
    <source>
        <dbReference type="ARBA" id="ARBA00022737"/>
    </source>
</evidence>
<feature type="domain" description="MAM" evidence="11">
    <location>
        <begin position="4903"/>
        <end position="5053"/>
    </location>
</feature>
<feature type="disulfide bond" evidence="6">
    <location>
        <begin position="2226"/>
        <end position="2238"/>
    </location>
</feature>
<feature type="transmembrane region" description="Helical" evidence="9">
    <location>
        <begin position="5746"/>
        <end position="5769"/>
    </location>
</feature>
<evidence type="ECO:0000256" key="5">
    <source>
        <dbReference type="PROSITE-ProRule" id="PRU00076"/>
    </source>
</evidence>
<feature type="domain" description="MAM" evidence="11">
    <location>
        <begin position="2787"/>
        <end position="2840"/>
    </location>
</feature>
<feature type="disulfide bond" evidence="5">
    <location>
        <begin position="5632"/>
        <end position="5641"/>
    </location>
</feature>
<feature type="domain" description="MAM" evidence="11">
    <location>
        <begin position="1867"/>
        <end position="2007"/>
    </location>
</feature>
<dbReference type="InterPro" id="IPR044913">
    <property type="entry name" value="P_trefoil_dom_sf"/>
</dbReference>
<feature type="disulfide bond" evidence="6">
    <location>
        <begin position="3861"/>
        <end position="3879"/>
    </location>
</feature>
<feature type="region of interest" description="Disordered" evidence="8">
    <location>
        <begin position="1475"/>
        <end position="1495"/>
    </location>
</feature>
<dbReference type="CDD" id="cd00112">
    <property type="entry name" value="LDLa"/>
    <property type="match status" value="17"/>
</dbReference>
<feature type="domain" description="MAM" evidence="11">
    <location>
        <begin position="2531"/>
        <end position="2692"/>
    </location>
</feature>
<keyword evidence="2" id="KW-0964">Secreted</keyword>
<feature type="domain" description="MAM" evidence="11">
    <location>
        <begin position="3317"/>
        <end position="3433"/>
    </location>
</feature>
<dbReference type="InterPro" id="IPR000742">
    <property type="entry name" value="EGF"/>
</dbReference>
<feature type="disulfide bond" evidence="6">
    <location>
        <begin position="5381"/>
        <end position="5399"/>
    </location>
</feature>
<feature type="compositionally biased region" description="Polar residues" evidence="8">
    <location>
        <begin position="4151"/>
        <end position="4161"/>
    </location>
</feature>
<feature type="disulfide bond" evidence="7">
    <location>
        <begin position="1159"/>
        <end position="1174"/>
    </location>
</feature>
<feature type="compositionally biased region" description="Low complexity" evidence="8">
    <location>
        <begin position="794"/>
        <end position="803"/>
    </location>
</feature>
<dbReference type="PROSITE" id="PS50026">
    <property type="entry name" value="EGF_3"/>
    <property type="match status" value="3"/>
</dbReference>
<feature type="disulfide bond" evidence="6">
    <location>
        <begin position="5436"/>
        <end position="5451"/>
    </location>
</feature>
<feature type="domain" description="MAM" evidence="11">
    <location>
        <begin position="342"/>
        <end position="509"/>
    </location>
</feature>
<feature type="disulfide bond" evidence="6">
    <location>
        <begin position="2035"/>
        <end position="2053"/>
    </location>
</feature>
<keyword evidence="9" id="KW-1133">Transmembrane helix</keyword>
<feature type="domain" description="MAM" evidence="11">
    <location>
        <begin position="4122"/>
        <end position="4284"/>
    </location>
</feature>
<comment type="caution">
    <text evidence="13">The sequence shown here is derived from an EMBL/GenBank/DDBJ whole genome shotgun (WGS) entry which is preliminary data.</text>
</comment>
<evidence type="ECO:0000256" key="2">
    <source>
        <dbReference type="ARBA" id="ARBA00022525"/>
    </source>
</evidence>
<dbReference type="InterPro" id="IPR013320">
    <property type="entry name" value="ConA-like_dom_sf"/>
</dbReference>
<feature type="domain" description="MAM" evidence="11">
    <location>
        <begin position="767"/>
        <end position="929"/>
    </location>
</feature>
<feature type="domain" description="P-type" evidence="12">
    <location>
        <begin position="1099"/>
        <end position="1145"/>
    </location>
</feature>
<accession>A0AAD9Q035</accession>
<feature type="domain" description="MAM" evidence="11">
    <location>
        <begin position="177"/>
        <end position="340"/>
    </location>
</feature>
<dbReference type="Pfam" id="PF00088">
    <property type="entry name" value="Trefoil"/>
    <property type="match status" value="2"/>
</dbReference>
<feature type="domain" description="EGF-like" evidence="10">
    <location>
        <begin position="5690"/>
        <end position="5725"/>
    </location>
</feature>
<dbReference type="InterPro" id="IPR023415">
    <property type="entry name" value="LDLR_class-A_CS"/>
</dbReference>
<dbReference type="GO" id="GO:0016020">
    <property type="term" value="C:membrane"/>
    <property type="evidence" value="ECO:0007669"/>
    <property type="project" value="InterPro"/>
</dbReference>
<feature type="domain" description="MAM" evidence="11">
    <location>
        <begin position="5231"/>
        <end position="5368"/>
    </location>
</feature>
<feature type="disulfide bond" evidence="7">
    <location>
        <begin position="1169"/>
        <end position="1186"/>
    </location>
</feature>
<feature type="domain" description="MAM" evidence="11">
    <location>
        <begin position="1211"/>
        <end position="1449"/>
    </location>
</feature>
<protein>
    <submittedName>
        <fullName evidence="13">MAM and LDL-receptor class A domain-containing protein 2</fullName>
    </submittedName>
</protein>
<name>A0AAD9Q035_ACRCE</name>
<feature type="domain" description="MAM" evidence="11">
    <location>
        <begin position="3494"/>
        <end position="3618"/>
    </location>
</feature>
<dbReference type="SUPFAM" id="SSF57424">
    <property type="entry name" value="LDL receptor-like module"/>
    <property type="match status" value="16"/>
</dbReference>
<feature type="domain" description="MAM" evidence="11">
    <location>
        <begin position="3097"/>
        <end position="3257"/>
    </location>
</feature>
<dbReference type="PANTHER" id="PTHR23282">
    <property type="entry name" value="APICAL ENDOSOMAL GLYCOPROTEIN PRECURSOR"/>
    <property type="match status" value="1"/>
</dbReference>
<feature type="domain" description="MAM" evidence="11">
    <location>
        <begin position="18"/>
        <end position="144"/>
    </location>
</feature>
<feature type="disulfide bond" evidence="6">
    <location>
        <begin position="4086"/>
        <end position="4098"/>
    </location>
</feature>
<dbReference type="SMART" id="SM00018">
    <property type="entry name" value="PD"/>
    <property type="match status" value="2"/>
</dbReference>
<dbReference type="PROSITE" id="PS51448">
    <property type="entry name" value="P_TREFOIL_2"/>
    <property type="match status" value="2"/>
</dbReference>
<dbReference type="SUPFAM" id="SSF49899">
    <property type="entry name" value="Concanavalin A-like lectins/glucanases"/>
    <property type="match status" value="28"/>
</dbReference>
<feature type="domain" description="MAM" evidence="11">
    <location>
        <begin position="602"/>
        <end position="765"/>
    </location>
</feature>
<dbReference type="InterPro" id="IPR017957">
    <property type="entry name" value="P_trefoil_CS"/>
</dbReference>
<dbReference type="PROSITE" id="PS50068">
    <property type="entry name" value="LDLRA_2"/>
    <property type="match status" value="16"/>
</dbReference>
<dbReference type="InterPro" id="IPR002172">
    <property type="entry name" value="LDrepeatLR_classA_rpt"/>
</dbReference>